<dbReference type="InterPro" id="IPR033207">
    <property type="entry name" value="CCP110"/>
</dbReference>
<gene>
    <name evidence="2" type="primary">AVEN_136919_1</name>
    <name evidence="2" type="ORF">CDAR_486422</name>
</gene>
<evidence type="ECO:0008006" key="4">
    <source>
        <dbReference type="Google" id="ProtNLM"/>
    </source>
</evidence>
<evidence type="ECO:0000256" key="1">
    <source>
        <dbReference type="SAM" id="MobiDB-lite"/>
    </source>
</evidence>
<dbReference type="GO" id="GO:0007099">
    <property type="term" value="P:centriole replication"/>
    <property type="evidence" value="ECO:0007669"/>
    <property type="project" value="InterPro"/>
</dbReference>
<feature type="region of interest" description="Disordered" evidence="1">
    <location>
        <begin position="286"/>
        <end position="307"/>
    </location>
</feature>
<dbReference type="Proteomes" id="UP001054837">
    <property type="component" value="Unassembled WGS sequence"/>
</dbReference>
<sequence length="1406" mass="157122">MSQTGVFSSPVRFQRLEDFSSYTSCIRFFGKPIIPPLINETEREEISSLRATAIQKEFEILKRRKINLHSSKKVKEVYHKVAEHLITSIIPDDFVWDDRVVQTEISALNSCDVIESPSPSSNVRTFENSMHVSMTKIPSSDICSTVHTGVIVCPNVCDWNKKVDAKYVPTLKESCLHMTNPDYCSFQTEQNQDSFVGKRVPYKSFNAEPVCSVFEDEHGSLAEETELDSLATVICSKKFSSQDTDDESNFTNLTQSTDLEKYLDYSIEYSSPDDITCKSQMSSQLNISSRSDDASSETLVNTESELTPCASAMPELNGYTSEEPHESVEKNGISSSIEAFSPDVQQRAHSVDSYMKIIKTCARNLFMKKSQSEPSHADISKQSNSSNNFLIPTSFVVEDEKKSEYLVSESEVKDSEELSDIITSPITEKDNLMFLCDNFDVSNAEGTTLFKKRHVRTNSYTLDQPSPVLIMAHADCNCKDSDSIGSPHSCASEKINIIPPNPAFKKEKINIILPPIPDRDKYFPVLNSTSSTCHQGNKDLTESETSISNIAESEISDRNYTGYINANTNSSAVNNEVNLDQVKISLGNEEKDAMSVIAEEVKQPNQQIIIESSTDKSNLKGDELQTFLSGIIHNIQESQQSRVQRLLEEQNKQWLLLQEEFKEQERLVCEKLNFVGISSLTDCPPINKPAFLDDDKANCSMTKQPSSSHQIRPNMNKSSDKKISVSEIHSKKHIKSSPLKISKCESNAETQVSSTSNLLETPTCTSYLGMLNEFTNSSINSEKTASDISIPLSSGNNTISFSEDSLERFSNTHSNISSKSLSSLDHHLKSQSSDGIINRSCSVQSQNLMTSVSLNNDIKVNTIVSDQSSNYHSSVNSSFSSSITENLQKSPHNMFDKMPPIDNLLFKQEVLRNADKWLGRTSVLQSSNSSFSSNNSDIKIVTGNLDHCGNFYQPNFSKEQIVNKSKPLAAYQPSLRCDNMTLNEKGEYSSNLPTCQHINDSENHNKPFSYTNLNGCTSMAVPIDPDLIRMEQYNDHITPDLHPLNRKLPADSISETETFTSCDKVKIHENKCLKELWLPMQDELPVIAADNLALKNKNSDHYHLSYQDAKSVGDGDRASVSIAQPNSNLSRKTCPKPPLSISTKSHSDSSIIQTKTKMPADTAQAKAQKQIISTSLTNLKRKQSKDLIKDPNILKKFEKLPAFVKGYLTRRLFKTERVQGLIKTLQDTAVLIGKLSEELTLKGDAVSEHDVDFHRQLIVQLMTTFHNVYDIFCTISIKERMKIISESRSFEQKKKAVDKGNDSSASVVAEKASASASASLGRTKLSAATLKALERKKRSFFLLQIILQSSIDNRTYTIEELKGCRSRIYSTSGKSHSTSPTRIYKSSVGIALKRKTTNVRKTQHWK</sequence>
<dbReference type="GO" id="GO:1903723">
    <property type="term" value="P:negative regulation of centriole elongation"/>
    <property type="evidence" value="ECO:0007669"/>
    <property type="project" value="TreeGrafter"/>
</dbReference>
<keyword evidence="3" id="KW-1185">Reference proteome</keyword>
<comment type="caution">
    <text evidence="2">The sequence shown here is derived from an EMBL/GenBank/DDBJ whole genome shotgun (WGS) entry which is preliminary data.</text>
</comment>
<feature type="region of interest" description="Disordered" evidence="1">
    <location>
        <begin position="1127"/>
        <end position="1151"/>
    </location>
</feature>
<dbReference type="Pfam" id="PF16025">
    <property type="entry name" value="CaM_bind"/>
    <property type="match status" value="1"/>
</dbReference>
<feature type="compositionally biased region" description="Polar residues" evidence="1">
    <location>
        <begin position="296"/>
        <end position="305"/>
    </location>
</feature>
<dbReference type="GO" id="GO:0032465">
    <property type="term" value="P:regulation of cytokinesis"/>
    <property type="evidence" value="ECO:0007669"/>
    <property type="project" value="InterPro"/>
</dbReference>
<dbReference type="PANTHER" id="PTHR13594:SF1">
    <property type="entry name" value="CENTRIOLAR COILED-COIL PROTEIN OF 110 KDA"/>
    <property type="match status" value="1"/>
</dbReference>
<dbReference type="EMBL" id="BPLQ01000233">
    <property type="protein sequence ID" value="GIX69185.1"/>
    <property type="molecule type" value="Genomic_DNA"/>
</dbReference>
<evidence type="ECO:0000313" key="3">
    <source>
        <dbReference type="Proteomes" id="UP001054837"/>
    </source>
</evidence>
<accession>A0AAV4MBE6</accession>
<protein>
    <recommendedName>
        <fullName evidence="4">Centriolar coiled-coil protein of 110 kDa</fullName>
    </recommendedName>
</protein>
<dbReference type="GO" id="GO:0032053">
    <property type="term" value="P:ciliary basal body organization"/>
    <property type="evidence" value="ECO:0007669"/>
    <property type="project" value="TreeGrafter"/>
</dbReference>
<feature type="compositionally biased region" description="Low complexity" evidence="1">
    <location>
        <begin position="1140"/>
        <end position="1151"/>
    </location>
</feature>
<dbReference type="GO" id="GO:0005814">
    <property type="term" value="C:centriole"/>
    <property type="evidence" value="ECO:0007669"/>
    <property type="project" value="InterPro"/>
</dbReference>
<dbReference type="PANTHER" id="PTHR13594">
    <property type="entry name" value="CENTRIOLAR COILED-COIL PROTEIN OF 110 KDA"/>
    <property type="match status" value="1"/>
</dbReference>
<reference evidence="2 3" key="1">
    <citation type="submission" date="2021-06" db="EMBL/GenBank/DDBJ databases">
        <title>Caerostris darwini draft genome.</title>
        <authorList>
            <person name="Kono N."/>
            <person name="Arakawa K."/>
        </authorList>
    </citation>
    <scope>NUCLEOTIDE SEQUENCE [LARGE SCALE GENOMIC DNA]</scope>
</reference>
<name>A0AAV4MBE6_9ARAC</name>
<organism evidence="2 3">
    <name type="scientific">Caerostris darwini</name>
    <dbReference type="NCBI Taxonomy" id="1538125"/>
    <lineage>
        <taxon>Eukaryota</taxon>
        <taxon>Metazoa</taxon>
        <taxon>Ecdysozoa</taxon>
        <taxon>Arthropoda</taxon>
        <taxon>Chelicerata</taxon>
        <taxon>Arachnida</taxon>
        <taxon>Araneae</taxon>
        <taxon>Araneomorphae</taxon>
        <taxon>Entelegynae</taxon>
        <taxon>Araneoidea</taxon>
        <taxon>Araneidae</taxon>
        <taxon>Caerostris</taxon>
    </lineage>
</organism>
<evidence type="ECO:0000313" key="2">
    <source>
        <dbReference type="EMBL" id="GIX69185.1"/>
    </source>
</evidence>
<proteinExistence type="predicted"/>